<evidence type="ECO:0000313" key="1">
    <source>
        <dbReference type="EMBL" id="GFQ84421.1"/>
    </source>
</evidence>
<name>A0A8X6KUC6_TRICU</name>
<comment type="caution">
    <text evidence="1">The sequence shown here is derived from an EMBL/GenBank/DDBJ whole genome shotgun (WGS) entry which is preliminary data.</text>
</comment>
<sequence length="90" mass="10425">MAPPVCEIRVPMIFMKERFLWYSSAEGCKNKCRQSLLARQRSKVQHQVHSSLGMFPLVVEKFAHVYRDAVGYLVSPHPNSDLLMCVDRFL</sequence>
<accession>A0A8X6KUC6</accession>
<dbReference type="EMBL" id="BMAO01032760">
    <property type="protein sequence ID" value="GFQ84421.1"/>
    <property type="molecule type" value="Genomic_DNA"/>
</dbReference>
<reference evidence="1" key="1">
    <citation type="submission" date="2020-07" db="EMBL/GenBank/DDBJ databases">
        <title>Multicomponent nature underlies the extraordinary mechanical properties of spider dragline silk.</title>
        <authorList>
            <person name="Kono N."/>
            <person name="Nakamura H."/>
            <person name="Mori M."/>
            <person name="Yoshida Y."/>
            <person name="Ohtoshi R."/>
            <person name="Malay A.D."/>
            <person name="Moran D.A.P."/>
            <person name="Tomita M."/>
            <person name="Numata K."/>
            <person name="Arakawa K."/>
        </authorList>
    </citation>
    <scope>NUCLEOTIDE SEQUENCE</scope>
</reference>
<protein>
    <submittedName>
        <fullName evidence="1">Uncharacterized protein</fullName>
    </submittedName>
</protein>
<keyword evidence="2" id="KW-1185">Reference proteome</keyword>
<evidence type="ECO:0000313" key="2">
    <source>
        <dbReference type="Proteomes" id="UP000887116"/>
    </source>
</evidence>
<gene>
    <name evidence="1" type="ORF">TNCT_118721</name>
</gene>
<dbReference type="AlphaFoldDB" id="A0A8X6KUC6"/>
<organism evidence="1 2">
    <name type="scientific">Trichonephila clavata</name>
    <name type="common">Joro spider</name>
    <name type="synonym">Nephila clavata</name>
    <dbReference type="NCBI Taxonomy" id="2740835"/>
    <lineage>
        <taxon>Eukaryota</taxon>
        <taxon>Metazoa</taxon>
        <taxon>Ecdysozoa</taxon>
        <taxon>Arthropoda</taxon>
        <taxon>Chelicerata</taxon>
        <taxon>Arachnida</taxon>
        <taxon>Araneae</taxon>
        <taxon>Araneomorphae</taxon>
        <taxon>Entelegynae</taxon>
        <taxon>Araneoidea</taxon>
        <taxon>Nephilidae</taxon>
        <taxon>Trichonephila</taxon>
    </lineage>
</organism>
<dbReference type="Proteomes" id="UP000887116">
    <property type="component" value="Unassembled WGS sequence"/>
</dbReference>
<proteinExistence type="predicted"/>